<dbReference type="Proteomes" id="UP000030748">
    <property type="component" value="Unassembled WGS sequence"/>
</dbReference>
<protein>
    <submittedName>
        <fullName evidence="1">Uncharacterized protein</fullName>
    </submittedName>
</protein>
<name>A0A022RFS9_ERYGU</name>
<keyword evidence="2" id="KW-1185">Reference proteome</keyword>
<proteinExistence type="predicted"/>
<sequence length="65" mass="7569">AGLYTIEIWLRDSDLSLLVEKLTRSYEACKLNGLVDVVFYYTCDSLDQTNSDIMQLLMLELYQKI</sequence>
<evidence type="ECO:0000313" key="1">
    <source>
        <dbReference type="EMBL" id="EYU39217.1"/>
    </source>
</evidence>
<dbReference type="AlphaFoldDB" id="A0A022RFS9"/>
<accession>A0A022RFS9</accession>
<evidence type="ECO:0000313" key="2">
    <source>
        <dbReference type="Proteomes" id="UP000030748"/>
    </source>
</evidence>
<organism evidence="1 2">
    <name type="scientific">Erythranthe guttata</name>
    <name type="common">Yellow monkey flower</name>
    <name type="synonym">Mimulus guttatus</name>
    <dbReference type="NCBI Taxonomy" id="4155"/>
    <lineage>
        <taxon>Eukaryota</taxon>
        <taxon>Viridiplantae</taxon>
        <taxon>Streptophyta</taxon>
        <taxon>Embryophyta</taxon>
        <taxon>Tracheophyta</taxon>
        <taxon>Spermatophyta</taxon>
        <taxon>Magnoliopsida</taxon>
        <taxon>eudicotyledons</taxon>
        <taxon>Gunneridae</taxon>
        <taxon>Pentapetalae</taxon>
        <taxon>asterids</taxon>
        <taxon>lamiids</taxon>
        <taxon>Lamiales</taxon>
        <taxon>Phrymaceae</taxon>
        <taxon>Erythranthe</taxon>
    </lineage>
</organism>
<dbReference type="EMBL" id="KI630454">
    <property type="protein sequence ID" value="EYU39217.1"/>
    <property type="molecule type" value="Genomic_DNA"/>
</dbReference>
<feature type="non-terminal residue" evidence="1">
    <location>
        <position position="1"/>
    </location>
</feature>
<gene>
    <name evidence="1" type="ORF">MIMGU_mgv11b0209091mg</name>
</gene>
<reference evidence="1 2" key="1">
    <citation type="journal article" date="2013" name="Proc. Natl. Acad. Sci. U.S.A.">
        <title>Fine-scale variation in meiotic recombination in Mimulus inferred from population shotgun sequencing.</title>
        <authorList>
            <person name="Hellsten U."/>
            <person name="Wright K.M."/>
            <person name="Jenkins J."/>
            <person name="Shu S."/>
            <person name="Yuan Y."/>
            <person name="Wessler S.R."/>
            <person name="Schmutz J."/>
            <person name="Willis J.H."/>
            <person name="Rokhsar D.S."/>
        </authorList>
    </citation>
    <scope>NUCLEOTIDE SEQUENCE [LARGE SCALE GENOMIC DNA]</scope>
    <source>
        <strain evidence="2">cv. DUN x IM62</strain>
    </source>
</reference>